<keyword evidence="1" id="KW-0732">Signal</keyword>
<gene>
    <name evidence="2" type="ORF">LNP80_14690</name>
</gene>
<proteinExistence type="predicted"/>
<name>A0A9Q3UYV8_9FLAO</name>
<accession>A0A9Q3UYV8</accession>
<comment type="caution">
    <text evidence="2">The sequence shown here is derived from an EMBL/GenBank/DDBJ whole genome shotgun (WGS) entry which is preliminary data.</text>
</comment>
<organism evidence="2 3">
    <name type="scientific">Chryseobacterium muglaense</name>
    <dbReference type="NCBI Taxonomy" id="2893752"/>
    <lineage>
        <taxon>Bacteria</taxon>
        <taxon>Pseudomonadati</taxon>
        <taxon>Bacteroidota</taxon>
        <taxon>Flavobacteriia</taxon>
        <taxon>Flavobacteriales</taxon>
        <taxon>Weeksellaceae</taxon>
        <taxon>Chryseobacterium group</taxon>
        <taxon>Chryseobacterium</taxon>
    </lineage>
</organism>
<feature type="chain" id="PRO_5040461225" evidence="1">
    <location>
        <begin position="19"/>
        <end position="399"/>
    </location>
</feature>
<sequence length="399" mass="44144">MRKIILFFISLFILTSCGGDSDNNVEEQTAISAKASIITSMPTITQGTIKFNGNVKSVGSGYHQRGFCWSTNINPTISNSDYVSENTNTLGEFSLSKTYSSYVFSTETTYYLRAYLIINSSEVVYGENITFTTPPKLYMNEKITKDIYTTSAILNAETQVFFLDAVSPDEIGFCYRTSAGVDITNGQKITTLNPSYLSTTNISLETTVLLPNTTYYVKAYSKEGSKVYYSNEYTFKTAGAVGTSGGYIYYDKGETTDGWRYLEAAPGNIVYNGSNKIYWGCSGTMINQTQAGIGFGPANTVRIMQQCPDVNCAARLCDSYTINGVSDWFLPSQEELKAFYKSSKNVFNIATSPVSDKLYWSSTESGNSTSAISLDGYLGYTSESSKNYNMVRVRPVRRF</sequence>
<dbReference type="EMBL" id="JAJJML010000001">
    <property type="protein sequence ID" value="MCC9035495.1"/>
    <property type="molecule type" value="Genomic_DNA"/>
</dbReference>
<evidence type="ECO:0000256" key="1">
    <source>
        <dbReference type="SAM" id="SignalP"/>
    </source>
</evidence>
<feature type="signal peptide" evidence="1">
    <location>
        <begin position="1"/>
        <end position="18"/>
    </location>
</feature>
<reference evidence="2" key="1">
    <citation type="submission" date="2021-11" db="EMBL/GenBank/DDBJ databases">
        <title>Description of novel Chryseobacterium species.</title>
        <authorList>
            <person name="Saticioglu I.B."/>
            <person name="Ay H."/>
            <person name="Altun S."/>
            <person name="Duman M."/>
        </authorList>
    </citation>
    <scope>NUCLEOTIDE SEQUENCE</scope>
    <source>
        <strain evidence="2">C-39</strain>
    </source>
</reference>
<evidence type="ECO:0000313" key="3">
    <source>
        <dbReference type="Proteomes" id="UP001107960"/>
    </source>
</evidence>
<dbReference type="RefSeq" id="WP_229986434.1">
    <property type="nucleotide sequence ID" value="NZ_JAJJML010000001.1"/>
</dbReference>
<protein>
    <submittedName>
        <fullName evidence="2">DUF1566 domain-containing protein</fullName>
    </submittedName>
</protein>
<dbReference type="Proteomes" id="UP001107960">
    <property type="component" value="Unassembled WGS sequence"/>
</dbReference>
<dbReference type="PROSITE" id="PS51257">
    <property type="entry name" value="PROKAR_LIPOPROTEIN"/>
    <property type="match status" value="1"/>
</dbReference>
<evidence type="ECO:0000313" key="2">
    <source>
        <dbReference type="EMBL" id="MCC9035495.1"/>
    </source>
</evidence>
<dbReference type="AlphaFoldDB" id="A0A9Q3UYV8"/>